<dbReference type="Gene3D" id="3.30.1490.20">
    <property type="entry name" value="ATP-grasp fold, A domain"/>
    <property type="match status" value="1"/>
</dbReference>
<sequence length="433" mass="44850">MSGPRVLVVGTGARKHALVRRLVAEGCSEVWTAPSNPALDSTGALPAPAPVEPPRRLTDWAADRRIELAVVLDESLLFQGLADALLHVGVPCVGPTRAAAVLEQSKTFGKDVMTAAEVPTPPWRAFPSALAALADCASWSYPAVVKVDGPPLGTGVRIVDDAQGARSALRDILAREVATAAVLVEEFVPGPEYSFSVLTDGRGGLVLLPVIHEYNRVARDSRSALTRGMGAVAPAPVDDRVADIVFGALGRMLLEMAELGRPYVGSATTNVVVGPDGPVLLEVNSHFGDPETQTVLPLLDVTLVDLLLATAHGSLAGTTDLRTSPLASVTTTVARDGYPGGPRHDVVLPSALLSDADLLFYETRRTGHGLTPSGGRVVSCNATAPDLETAAAQARATAALVAASLGGVTFRDDIGTTTADLAVSAPTSRQESP</sequence>
<dbReference type="EMBL" id="BJWH01000008">
    <property type="protein sequence ID" value="GEL98361.1"/>
    <property type="molecule type" value="Genomic_DNA"/>
</dbReference>
<reference evidence="13 14" key="1">
    <citation type="submission" date="2019-07" db="EMBL/GenBank/DDBJ databases">
        <title>Whole genome shotgun sequence of Cellulomonas terrae NBRC 100819.</title>
        <authorList>
            <person name="Hosoyama A."/>
            <person name="Uohara A."/>
            <person name="Ohji S."/>
            <person name="Ichikawa N."/>
        </authorList>
    </citation>
    <scope>NUCLEOTIDE SEQUENCE [LARGE SCALE GENOMIC DNA]</scope>
    <source>
        <strain evidence="13 14">NBRC 100819</strain>
    </source>
</reference>
<keyword evidence="5 11" id="KW-0547">Nucleotide-binding</keyword>
<dbReference type="InterPro" id="IPR037123">
    <property type="entry name" value="PRibGlycinamide_synth_C_sf"/>
</dbReference>
<proteinExistence type="inferred from homology"/>
<dbReference type="GO" id="GO:0004637">
    <property type="term" value="F:phosphoribosylamine-glycine ligase activity"/>
    <property type="evidence" value="ECO:0007669"/>
    <property type="project" value="UniProtKB-EC"/>
</dbReference>
<dbReference type="GO" id="GO:0005524">
    <property type="term" value="F:ATP binding"/>
    <property type="evidence" value="ECO:0007669"/>
    <property type="project" value="UniProtKB-UniRule"/>
</dbReference>
<evidence type="ECO:0000256" key="4">
    <source>
        <dbReference type="ARBA" id="ARBA00022598"/>
    </source>
</evidence>
<dbReference type="AlphaFoldDB" id="A0A511JK30"/>
<dbReference type="Gene3D" id="3.90.600.10">
    <property type="entry name" value="Phosphoribosylglycinamide synthetase, C-terminal domain"/>
    <property type="match status" value="1"/>
</dbReference>
<dbReference type="PANTHER" id="PTHR43472:SF1">
    <property type="entry name" value="PHOSPHORIBOSYLAMINE--GLYCINE LIGASE, CHLOROPLASTIC"/>
    <property type="match status" value="1"/>
</dbReference>
<dbReference type="PANTHER" id="PTHR43472">
    <property type="entry name" value="PHOSPHORIBOSYLAMINE--GLYCINE LIGASE"/>
    <property type="match status" value="1"/>
</dbReference>
<dbReference type="Pfam" id="PF02844">
    <property type="entry name" value="GARS_N"/>
    <property type="match status" value="1"/>
</dbReference>
<evidence type="ECO:0000313" key="14">
    <source>
        <dbReference type="Proteomes" id="UP000321049"/>
    </source>
</evidence>
<evidence type="ECO:0000256" key="11">
    <source>
        <dbReference type="PROSITE-ProRule" id="PRU00409"/>
    </source>
</evidence>
<dbReference type="OrthoDB" id="9807240at2"/>
<gene>
    <name evidence="13" type="primary">purD</name>
    <name evidence="13" type="ORF">CTE05_19080</name>
</gene>
<dbReference type="Pfam" id="PF01071">
    <property type="entry name" value="GARS_A"/>
    <property type="match status" value="1"/>
</dbReference>
<dbReference type="InterPro" id="IPR020561">
    <property type="entry name" value="PRibGlycinamid_synth_ATP-grasp"/>
</dbReference>
<comment type="caution">
    <text evidence="13">The sequence shown here is derived from an EMBL/GenBank/DDBJ whole genome shotgun (WGS) entry which is preliminary data.</text>
</comment>
<dbReference type="SUPFAM" id="SSF51246">
    <property type="entry name" value="Rudiment single hybrid motif"/>
    <property type="match status" value="1"/>
</dbReference>
<dbReference type="InterPro" id="IPR011761">
    <property type="entry name" value="ATP-grasp"/>
</dbReference>
<comment type="pathway">
    <text evidence="2">Purine metabolism; IMP biosynthesis via de novo pathway; N(1)-(5-phospho-D-ribosyl)glycinamide from 5-phospho-alpha-D-ribose 1-diphosphate: step 2/2.</text>
</comment>
<dbReference type="EC" id="6.3.4.13" evidence="3"/>
<dbReference type="SMART" id="SM01210">
    <property type="entry name" value="GARS_C"/>
    <property type="match status" value="1"/>
</dbReference>
<evidence type="ECO:0000256" key="9">
    <source>
        <dbReference type="ARBA" id="ARBA00042242"/>
    </source>
</evidence>
<dbReference type="Gene3D" id="3.40.50.20">
    <property type="match status" value="1"/>
</dbReference>
<keyword evidence="7 11" id="KW-0067">ATP-binding</keyword>
<dbReference type="Gene3D" id="3.30.470.20">
    <property type="entry name" value="ATP-grasp fold, B domain"/>
    <property type="match status" value="1"/>
</dbReference>
<dbReference type="Pfam" id="PF02843">
    <property type="entry name" value="GARS_C"/>
    <property type="match status" value="1"/>
</dbReference>
<dbReference type="GO" id="GO:0046872">
    <property type="term" value="F:metal ion binding"/>
    <property type="evidence" value="ECO:0007669"/>
    <property type="project" value="InterPro"/>
</dbReference>
<dbReference type="SUPFAM" id="SSF56059">
    <property type="entry name" value="Glutathione synthetase ATP-binding domain-like"/>
    <property type="match status" value="1"/>
</dbReference>
<evidence type="ECO:0000256" key="3">
    <source>
        <dbReference type="ARBA" id="ARBA00013255"/>
    </source>
</evidence>
<evidence type="ECO:0000256" key="6">
    <source>
        <dbReference type="ARBA" id="ARBA00022755"/>
    </source>
</evidence>
<dbReference type="SUPFAM" id="SSF52440">
    <property type="entry name" value="PreATP-grasp domain"/>
    <property type="match status" value="1"/>
</dbReference>
<name>A0A511JK30_9CELL</name>
<comment type="similarity">
    <text evidence="8">Belongs to the GARS family.</text>
</comment>
<dbReference type="InterPro" id="IPR020562">
    <property type="entry name" value="PRibGlycinamide_synth_N"/>
</dbReference>
<keyword evidence="14" id="KW-1185">Reference proteome</keyword>
<dbReference type="InterPro" id="IPR011054">
    <property type="entry name" value="Rudment_hybrid_motif"/>
</dbReference>
<evidence type="ECO:0000256" key="5">
    <source>
        <dbReference type="ARBA" id="ARBA00022741"/>
    </source>
</evidence>
<organism evidence="13 14">
    <name type="scientific">Cellulomonas terrae</name>
    <dbReference type="NCBI Taxonomy" id="311234"/>
    <lineage>
        <taxon>Bacteria</taxon>
        <taxon>Bacillati</taxon>
        <taxon>Actinomycetota</taxon>
        <taxon>Actinomycetes</taxon>
        <taxon>Micrococcales</taxon>
        <taxon>Cellulomonadaceae</taxon>
        <taxon>Cellulomonas</taxon>
    </lineage>
</organism>
<evidence type="ECO:0000256" key="7">
    <source>
        <dbReference type="ARBA" id="ARBA00022840"/>
    </source>
</evidence>
<keyword evidence="6" id="KW-0658">Purine biosynthesis</keyword>
<dbReference type="InterPro" id="IPR013815">
    <property type="entry name" value="ATP_grasp_subdomain_1"/>
</dbReference>
<dbReference type="InterPro" id="IPR016185">
    <property type="entry name" value="PreATP-grasp_dom_sf"/>
</dbReference>
<dbReference type="InterPro" id="IPR020560">
    <property type="entry name" value="PRibGlycinamide_synth_C-dom"/>
</dbReference>
<dbReference type="GO" id="GO:0009113">
    <property type="term" value="P:purine nucleobase biosynthetic process"/>
    <property type="evidence" value="ECO:0007669"/>
    <property type="project" value="InterPro"/>
</dbReference>
<accession>A0A511JK30</accession>
<comment type="cofactor">
    <cofactor evidence="1">
        <name>Mn(2+)</name>
        <dbReference type="ChEBI" id="CHEBI:29035"/>
    </cofactor>
</comment>
<protein>
    <recommendedName>
        <fullName evidence="3">phosphoribosylamine--glycine ligase</fullName>
        <ecNumber evidence="3">6.3.4.13</ecNumber>
    </recommendedName>
    <alternativeName>
        <fullName evidence="9">Glycinamide ribonucleotide synthetase</fullName>
    </alternativeName>
    <alternativeName>
        <fullName evidence="10">Phosphoribosylglycinamide synthetase</fullName>
    </alternativeName>
</protein>
<dbReference type="Proteomes" id="UP000321049">
    <property type="component" value="Unassembled WGS sequence"/>
</dbReference>
<dbReference type="SMART" id="SM01209">
    <property type="entry name" value="GARS_A"/>
    <property type="match status" value="1"/>
</dbReference>
<evidence type="ECO:0000256" key="2">
    <source>
        <dbReference type="ARBA" id="ARBA00005174"/>
    </source>
</evidence>
<evidence type="ECO:0000259" key="12">
    <source>
        <dbReference type="PROSITE" id="PS50975"/>
    </source>
</evidence>
<dbReference type="InterPro" id="IPR000115">
    <property type="entry name" value="PRibGlycinamide_synth"/>
</dbReference>
<feature type="domain" description="ATP-grasp" evidence="12">
    <location>
        <begin position="110"/>
        <end position="312"/>
    </location>
</feature>
<dbReference type="RefSeq" id="WP_146845885.1">
    <property type="nucleotide sequence ID" value="NZ_BJWH01000008.1"/>
</dbReference>
<dbReference type="GO" id="GO:0006189">
    <property type="term" value="P:'de novo' IMP biosynthetic process"/>
    <property type="evidence" value="ECO:0007669"/>
    <property type="project" value="UniProtKB-UniPathway"/>
</dbReference>
<keyword evidence="4 13" id="KW-0436">Ligase</keyword>
<dbReference type="PROSITE" id="PS50975">
    <property type="entry name" value="ATP_GRASP"/>
    <property type="match status" value="1"/>
</dbReference>
<evidence type="ECO:0000256" key="10">
    <source>
        <dbReference type="ARBA" id="ARBA00042864"/>
    </source>
</evidence>
<dbReference type="UniPathway" id="UPA00074">
    <property type="reaction ID" value="UER00125"/>
</dbReference>
<evidence type="ECO:0000256" key="1">
    <source>
        <dbReference type="ARBA" id="ARBA00001936"/>
    </source>
</evidence>
<evidence type="ECO:0000256" key="8">
    <source>
        <dbReference type="ARBA" id="ARBA00038345"/>
    </source>
</evidence>
<evidence type="ECO:0000313" key="13">
    <source>
        <dbReference type="EMBL" id="GEL98361.1"/>
    </source>
</evidence>